<dbReference type="AlphaFoldDB" id="A0A9D4JQ13"/>
<proteinExistence type="predicted"/>
<sequence length="51" mass="5672">MLTSCVRRSDGSLTGHSRLPQPPEWESRQRRRFLPTSSSSQTGIGNGEATR</sequence>
<dbReference type="Proteomes" id="UP000828390">
    <property type="component" value="Unassembled WGS sequence"/>
</dbReference>
<name>A0A9D4JQ13_DREPO</name>
<evidence type="ECO:0000313" key="2">
    <source>
        <dbReference type="EMBL" id="KAH3818584.1"/>
    </source>
</evidence>
<reference evidence="2" key="1">
    <citation type="journal article" date="2019" name="bioRxiv">
        <title>The Genome of the Zebra Mussel, Dreissena polymorpha: A Resource for Invasive Species Research.</title>
        <authorList>
            <person name="McCartney M.A."/>
            <person name="Auch B."/>
            <person name="Kono T."/>
            <person name="Mallez S."/>
            <person name="Zhang Y."/>
            <person name="Obille A."/>
            <person name="Becker A."/>
            <person name="Abrahante J.E."/>
            <person name="Garbe J."/>
            <person name="Badalamenti J.P."/>
            <person name="Herman A."/>
            <person name="Mangelson H."/>
            <person name="Liachko I."/>
            <person name="Sullivan S."/>
            <person name="Sone E.D."/>
            <person name="Koren S."/>
            <person name="Silverstein K.A.T."/>
            <person name="Beckman K.B."/>
            <person name="Gohl D.M."/>
        </authorList>
    </citation>
    <scope>NUCLEOTIDE SEQUENCE</scope>
    <source>
        <strain evidence="2">Duluth1</strain>
        <tissue evidence="2">Whole animal</tissue>
    </source>
</reference>
<evidence type="ECO:0000256" key="1">
    <source>
        <dbReference type="SAM" id="MobiDB-lite"/>
    </source>
</evidence>
<evidence type="ECO:0000313" key="3">
    <source>
        <dbReference type="Proteomes" id="UP000828390"/>
    </source>
</evidence>
<accession>A0A9D4JQ13</accession>
<gene>
    <name evidence="2" type="ORF">DPMN_120306</name>
</gene>
<reference evidence="2" key="2">
    <citation type="submission" date="2020-11" db="EMBL/GenBank/DDBJ databases">
        <authorList>
            <person name="McCartney M.A."/>
            <person name="Auch B."/>
            <person name="Kono T."/>
            <person name="Mallez S."/>
            <person name="Becker A."/>
            <person name="Gohl D.M."/>
            <person name="Silverstein K.A.T."/>
            <person name="Koren S."/>
            <person name="Bechman K.B."/>
            <person name="Herman A."/>
            <person name="Abrahante J.E."/>
            <person name="Garbe J."/>
        </authorList>
    </citation>
    <scope>NUCLEOTIDE SEQUENCE</scope>
    <source>
        <strain evidence="2">Duluth1</strain>
        <tissue evidence="2">Whole animal</tissue>
    </source>
</reference>
<dbReference type="EMBL" id="JAIWYP010000005">
    <property type="protein sequence ID" value="KAH3818584.1"/>
    <property type="molecule type" value="Genomic_DNA"/>
</dbReference>
<keyword evidence="3" id="KW-1185">Reference proteome</keyword>
<comment type="caution">
    <text evidence="2">The sequence shown here is derived from an EMBL/GenBank/DDBJ whole genome shotgun (WGS) entry which is preliminary data.</text>
</comment>
<organism evidence="2 3">
    <name type="scientific">Dreissena polymorpha</name>
    <name type="common">Zebra mussel</name>
    <name type="synonym">Mytilus polymorpha</name>
    <dbReference type="NCBI Taxonomy" id="45954"/>
    <lineage>
        <taxon>Eukaryota</taxon>
        <taxon>Metazoa</taxon>
        <taxon>Spiralia</taxon>
        <taxon>Lophotrochozoa</taxon>
        <taxon>Mollusca</taxon>
        <taxon>Bivalvia</taxon>
        <taxon>Autobranchia</taxon>
        <taxon>Heteroconchia</taxon>
        <taxon>Euheterodonta</taxon>
        <taxon>Imparidentia</taxon>
        <taxon>Neoheterodontei</taxon>
        <taxon>Myida</taxon>
        <taxon>Dreissenoidea</taxon>
        <taxon>Dreissenidae</taxon>
        <taxon>Dreissena</taxon>
    </lineage>
</organism>
<feature type="region of interest" description="Disordered" evidence="1">
    <location>
        <begin position="1"/>
        <end position="51"/>
    </location>
</feature>
<protein>
    <submittedName>
        <fullName evidence="2">Uncharacterized protein</fullName>
    </submittedName>
</protein>